<dbReference type="HOGENOM" id="CLU_2722550_0_0_1"/>
<reference evidence="2 3" key="1">
    <citation type="journal article" date="2011" name="Genome Biol.">
        <title>Comparative genome sequence analysis underscores mycoparasitism as the ancestral life style of Trichoderma.</title>
        <authorList>
            <person name="Kubicek C.P."/>
            <person name="Herrera-Estrella A."/>
            <person name="Seidl-Seiboth V."/>
            <person name="Martinez D.A."/>
            <person name="Druzhinina I.S."/>
            <person name="Thon M."/>
            <person name="Zeilinger S."/>
            <person name="Casas-Flores S."/>
            <person name="Horwitz B.A."/>
            <person name="Mukherjee P.K."/>
            <person name="Mukherjee M."/>
            <person name="Kredics L."/>
            <person name="Alcaraz L.D."/>
            <person name="Aerts A."/>
            <person name="Antal Z."/>
            <person name="Atanasova L."/>
            <person name="Cervantes-Badillo M.G."/>
            <person name="Challacombe J."/>
            <person name="Chertkov O."/>
            <person name="McCluskey K."/>
            <person name="Coulpier F."/>
            <person name="Deshpande N."/>
            <person name="von Doehren H."/>
            <person name="Ebbole D.J."/>
            <person name="Esquivel-Naranjo E.U."/>
            <person name="Fekete E."/>
            <person name="Flipphi M."/>
            <person name="Glaser F."/>
            <person name="Gomez-Rodriguez E.Y."/>
            <person name="Gruber S."/>
            <person name="Han C."/>
            <person name="Henrissat B."/>
            <person name="Hermosa R."/>
            <person name="Hernandez-Onate M."/>
            <person name="Karaffa L."/>
            <person name="Kosti I."/>
            <person name="Le Crom S."/>
            <person name="Lindquist E."/>
            <person name="Lucas S."/>
            <person name="Luebeck M."/>
            <person name="Luebeck P.S."/>
            <person name="Margeot A."/>
            <person name="Metz B."/>
            <person name="Misra M."/>
            <person name="Nevalainen H."/>
            <person name="Omann M."/>
            <person name="Packer N."/>
            <person name="Perrone G."/>
            <person name="Uresti-Rivera E.E."/>
            <person name="Salamov A."/>
            <person name="Schmoll M."/>
            <person name="Seiboth B."/>
            <person name="Shapiro H."/>
            <person name="Sukno S."/>
            <person name="Tamayo-Ramos J.A."/>
            <person name="Tisch D."/>
            <person name="Wiest A."/>
            <person name="Wilkinson H.H."/>
            <person name="Zhang M."/>
            <person name="Coutinho P.M."/>
            <person name="Kenerley C.M."/>
            <person name="Monte E."/>
            <person name="Baker S.E."/>
            <person name="Grigoriev I.V."/>
        </authorList>
    </citation>
    <scope>NUCLEOTIDE SEQUENCE [LARGE SCALE GENOMIC DNA]</scope>
    <source>
        <strain evidence="3">ATCC 20476 / IMI 206040</strain>
    </source>
</reference>
<comment type="caution">
    <text evidence="2">The sequence shown here is derived from an EMBL/GenBank/DDBJ whole genome shotgun (WGS) entry which is preliminary data.</text>
</comment>
<dbReference type="Proteomes" id="UP000005426">
    <property type="component" value="Unassembled WGS sequence"/>
</dbReference>
<sequence>MADYGAMGAHLPLHVLYLQVCVQVCVGPIPCLSGQTTCGRLNSTIAFGPLFSLSTLINNPFHGRSPKSIAEM</sequence>
<dbReference type="AlphaFoldDB" id="G9NJA1"/>
<evidence type="ECO:0000256" key="1">
    <source>
        <dbReference type="SAM" id="SignalP"/>
    </source>
</evidence>
<feature type="chain" id="PRO_5003524577" evidence="1">
    <location>
        <begin position="28"/>
        <end position="72"/>
    </location>
</feature>
<accession>G9NJA1</accession>
<evidence type="ECO:0000313" key="2">
    <source>
        <dbReference type="EMBL" id="EHK48976.1"/>
    </source>
</evidence>
<protein>
    <submittedName>
        <fullName evidence="2">Uncharacterized protein</fullName>
    </submittedName>
</protein>
<dbReference type="EMBL" id="ABDG02000017">
    <property type="protein sequence ID" value="EHK48976.1"/>
    <property type="molecule type" value="Genomic_DNA"/>
</dbReference>
<gene>
    <name evidence="2" type="ORF">TRIATDRAFT_297727</name>
</gene>
<feature type="signal peptide" evidence="1">
    <location>
        <begin position="1"/>
        <end position="27"/>
    </location>
</feature>
<evidence type="ECO:0000313" key="3">
    <source>
        <dbReference type="Proteomes" id="UP000005426"/>
    </source>
</evidence>
<proteinExistence type="predicted"/>
<organism evidence="2 3">
    <name type="scientific">Hypocrea atroviridis (strain ATCC 20476 / IMI 206040)</name>
    <name type="common">Trichoderma atroviride</name>
    <dbReference type="NCBI Taxonomy" id="452589"/>
    <lineage>
        <taxon>Eukaryota</taxon>
        <taxon>Fungi</taxon>
        <taxon>Dikarya</taxon>
        <taxon>Ascomycota</taxon>
        <taxon>Pezizomycotina</taxon>
        <taxon>Sordariomycetes</taxon>
        <taxon>Hypocreomycetidae</taxon>
        <taxon>Hypocreales</taxon>
        <taxon>Hypocreaceae</taxon>
        <taxon>Trichoderma</taxon>
    </lineage>
</organism>
<keyword evidence="1" id="KW-0732">Signal</keyword>
<keyword evidence="3" id="KW-1185">Reference proteome</keyword>
<name>G9NJA1_HYPAI</name>